<dbReference type="OrthoDB" id="8449104at2"/>
<protein>
    <submittedName>
        <fullName evidence="1">Uncharacterized protein</fullName>
    </submittedName>
</protein>
<accession>A0A1J6I1Q7</accession>
<sequence>MIMKQTNIFDEFQISLLVRQHGWSNLLLVLPDSTHMTPVSDAYSNVVNDILACCHSAIENYQHTQPFYDEPGGSVWKLTPDPVMKHLVRIRIYDLSGKAGEYSDADLITPAVDFLAKRKHLLLNLMMELWRTRLLYADASFQKDRQEFPHHRFESIWNKWSQANIGCPFALPSR</sequence>
<comment type="caution">
    <text evidence="1">The sequence shown here is derived from an EMBL/GenBank/DDBJ whole genome shotgun (WGS) entry which is preliminary data.</text>
</comment>
<reference evidence="1 2" key="1">
    <citation type="submission" date="2016-10" db="EMBL/GenBank/DDBJ databases">
        <title>The Draft Genome Sequence of the Potato Rhizosphere Bacteria Ochrobactrum sp. IPA7.2.</title>
        <authorList>
            <person name="Gogoleva N.E."/>
            <person name="Khlopko Y.A."/>
            <person name="Burygin G.L."/>
            <person name="Plotnikov A.O."/>
        </authorList>
    </citation>
    <scope>NUCLEOTIDE SEQUENCE [LARGE SCALE GENOMIC DNA]</scope>
    <source>
        <strain evidence="1 2">IPA7.2</strain>
    </source>
</reference>
<proteinExistence type="predicted"/>
<dbReference type="RefSeq" id="WP_071632286.1">
    <property type="nucleotide sequence ID" value="NZ_MOEC01000013.1"/>
</dbReference>
<dbReference type="EMBL" id="MOEC01000013">
    <property type="protein sequence ID" value="OIS92818.1"/>
    <property type="molecule type" value="Genomic_DNA"/>
</dbReference>
<dbReference type="Proteomes" id="UP000182985">
    <property type="component" value="Unassembled WGS sequence"/>
</dbReference>
<evidence type="ECO:0000313" key="1">
    <source>
        <dbReference type="EMBL" id="OIS92818.1"/>
    </source>
</evidence>
<name>A0A1J6I1Q7_9HYPH</name>
<evidence type="ECO:0000313" key="2">
    <source>
        <dbReference type="Proteomes" id="UP000182985"/>
    </source>
</evidence>
<gene>
    <name evidence="1" type="ORF">BLA27_14080</name>
</gene>
<organism evidence="1 2">
    <name type="scientific">Brucella cytisi</name>
    <dbReference type="NCBI Taxonomy" id="407152"/>
    <lineage>
        <taxon>Bacteria</taxon>
        <taxon>Pseudomonadati</taxon>
        <taxon>Pseudomonadota</taxon>
        <taxon>Alphaproteobacteria</taxon>
        <taxon>Hyphomicrobiales</taxon>
        <taxon>Brucellaceae</taxon>
        <taxon>Brucella/Ochrobactrum group</taxon>
        <taxon>Brucella</taxon>
    </lineage>
</organism>
<keyword evidence="2" id="KW-1185">Reference proteome</keyword>
<dbReference type="AlphaFoldDB" id="A0A1J6I1Q7"/>